<dbReference type="EMBL" id="QGKX02000004">
    <property type="protein sequence ID" value="KAF3599142.1"/>
    <property type="molecule type" value="Genomic_DNA"/>
</dbReference>
<dbReference type="Proteomes" id="UP000712600">
    <property type="component" value="Unassembled WGS sequence"/>
</dbReference>
<comment type="caution">
    <text evidence="1">The sequence shown here is derived from an EMBL/GenBank/DDBJ whole genome shotgun (WGS) entry which is preliminary data.</text>
</comment>
<evidence type="ECO:0000313" key="2">
    <source>
        <dbReference type="Proteomes" id="UP000712600"/>
    </source>
</evidence>
<organism evidence="1 2">
    <name type="scientific">Brassica cretica</name>
    <name type="common">Mustard</name>
    <dbReference type="NCBI Taxonomy" id="69181"/>
    <lineage>
        <taxon>Eukaryota</taxon>
        <taxon>Viridiplantae</taxon>
        <taxon>Streptophyta</taxon>
        <taxon>Embryophyta</taxon>
        <taxon>Tracheophyta</taxon>
        <taxon>Spermatophyta</taxon>
        <taxon>Magnoliopsida</taxon>
        <taxon>eudicotyledons</taxon>
        <taxon>Gunneridae</taxon>
        <taxon>Pentapetalae</taxon>
        <taxon>rosids</taxon>
        <taxon>malvids</taxon>
        <taxon>Brassicales</taxon>
        <taxon>Brassicaceae</taxon>
        <taxon>Brassiceae</taxon>
        <taxon>Brassica</taxon>
    </lineage>
</organism>
<gene>
    <name evidence="1" type="ORF">F2Q69_00035374</name>
</gene>
<reference evidence="1" key="1">
    <citation type="submission" date="2019-12" db="EMBL/GenBank/DDBJ databases">
        <title>Genome sequencing and annotation of Brassica cretica.</title>
        <authorList>
            <person name="Studholme D.J."/>
            <person name="Sarris P."/>
        </authorList>
    </citation>
    <scope>NUCLEOTIDE SEQUENCE</scope>
    <source>
        <strain evidence="1">PFS-109/04</strain>
        <tissue evidence="1">Leaf</tissue>
    </source>
</reference>
<sequence>MQLETKKHEVSQYLQSAHVNRHAEARVSRCMNTRHAEGQVYVKVSSGMAREHAKGHAYIHVSPRMQPEACGMTYMRLCGSFRVLISPDQSIQDIDVGFWDLTSRFLTSETASKLGKPDRSRCQFVDPRLETMHGLKPRGGSSSSLQVIASSNGTTKLVVPPASTIEDRGTAIRIEDRDRTIPERLRLCGVIVNGLLVSLMWRKNDYVTSRKDHSARETVGASVHWTSFAKDLFSRYMNRKVARACSCLIVSQLTDRCLKWFGGVTRPLIQPLLTDWIKPNSKSRSTELTPEKETNRRLIH</sequence>
<dbReference type="AlphaFoldDB" id="A0A8S9SBB5"/>
<accession>A0A8S9SBB5</accession>
<evidence type="ECO:0000313" key="1">
    <source>
        <dbReference type="EMBL" id="KAF3599142.1"/>
    </source>
</evidence>
<proteinExistence type="predicted"/>
<name>A0A8S9SBB5_BRACR</name>
<protein>
    <submittedName>
        <fullName evidence="1">Uncharacterized protein</fullName>
    </submittedName>
</protein>